<name>A0A4C1VS64_EUMVA</name>
<keyword evidence="2" id="KW-1133">Transmembrane helix</keyword>
<evidence type="ECO:0000313" key="3">
    <source>
        <dbReference type="EMBL" id="GBP41948.1"/>
    </source>
</evidence>
<evidence type="ECO:0000256" key="1">
    <source>
        <dbReference type="SAM" id="MobiDB-lite"/>
    </source>
</evidence>
<dbReference type="Proteomes" id="UP000299102">
    <property type="component" value="Unassembled WGS sequence"/>
</dbReference>
<evidence type="ECO:0000256" key="2">
    <source>
        <dbReference type="SAM" id="Phobius"/>
    </source>
</evidence>
<dbReference type="AlphaFoldDB" id="A0A4C1VS64"/>
<keyword evidence="4" id="KW-1185">Reference proteome</keyword>
<gene>
    <name evidence="3" type="ORF">EVAR_31711_1</name>
</gene>
<evidence type="ECO:0000313" key="4">
    <source>
        <dbReference type="Proteomes" id="UP000299102"/>
    </source>
</evidence>
<proteinExistence type="predicted"/>
<organism evidence="3 4">
    <name type="scientific">Eumeta variegata</name>
    <name type="common">Bagworm moth</name>
    <name type="synonym">Eumeta japonica</name>
    <dbReference type="NCBI Taxonomy" id="151549"/>
    <lineage>
        <taxon>Eukaryota</taxon>
        <taxon>Metazoa</taxon>
        <taxon>Ecdysozoa</taxon>
        <taxon>Arthropoda</taxon>
        <taxon>Hexapoda</taxon>
        <taxon>Insecta</taxon>
        <taxon>Pterygota</taxon>
        <taxon>Neoptera</taxon>
        <taxon>Endopterygota</taxon>
        <taxon>Lepidoptera</taxon>
        <taxon>Glossata</taxon>
        <taxon>Ditrysia</taxon>
        <taxon>Tineoidea</taxon>
        <taxon>Psychidae</taxon>
        <taxon>Oiketicinae</taxon>
        <taxon>Eumeta</taxon>
    </lineage>
</organism>
<keyword evidence="2" id="KW-0812">Transmembrane</keyword>
<feature type="region of interest" description="Disordered" evidence="1">
    <location>
        <begin position="37"/>
        <end position="60"/>
    </location>
</feature>
<dbReference type="EMBL" id="BGZK01000408">
    <property type="protein sequence ID" value="GBP41948.1"/>
    <property type="molecule type" value="Genomic_DNA"/>
</dbReference>
<feature type="transmembrane region" description="Helical" evidence="2">
    <location>
        <begin position="69"/>
        <end position="88"/>
    </location>
</feature>
<reference evidence="3 4" key="1">
    <citation type="journal article" date="2019" name="Commun. Biol.">
        <title>The bagworm genome reveals a unique fibroin gene that provides high tensile strength.</title>
        <authorList>
            <person name="Kono N."/>
            <person name="Nakamura H."/>
            <person name="Ohtoshi R."/>
            <person name="Tomita M."/>
            <person name="Numata K."/>
            <person name="Arakawa K."/>
        </authorList>
    </citation>
    <scope>NUCLEOTIDE SEQUENCE [LARGE SCALE GENOMIC DNA]</scope>
</reference>
<accession>A0A4C1VS64</accession>
<protein>
    <submittedName>
        <fullName evidence="3">Uncharacterized protein</fullName>
    </submittedName>
</protein>
<keyword evidence="2" id="KW-0472">Membrane</keyword>
<sequence length="254" mass="29020">MSHPTAEAHPPTIILFQIEGFRLKIFAPVRCRPTPFDANEMATPRGRRLNSEEESERSHLNRSKHELRVYAYALLVIYGLSLFSRYRFFLNILIQMLTEPVGAGTRCGHLDGHITAIEVIATSDKSLQSTTKTRYETLSELACDRSALTMPLRKSVTARANRLDVENRRSYLCAYASPDITALLISPMRSNGMALAAYQRMYRKMCSRGTAPKSSFLWLCAHYFCIGFLPPQPLHVGVTRRHEHRHDVRRVRQV</sequence>
<comment type="caution">
    <text evidence="3">The sequence shown here is derived from an EMBL/GenBank/DDBJ whole genome shotgun (WGS) entry which is preliminary data.</text>
</comment>